<proteinExistence type="predicted"/>
<dbReference type="Proteomes" id="UP000194761">
    <property type="component" value="Unassembled WGS sequence"/>
</dbReference>
<reference evidence="1 2" key="1">
    <citation type="submission" date="2017-05" db="EMBL/GenBank/DDBJ databases">
        <title>Biotechnological potential of actinobacteria isolated from South African environments.</title>
        <authorList>
            <person name="Le Roes-Hill M."/>
            <person name="Prins A."/>
            <person name="Durrell K.A."/>
        </authorList>
    </citation>
    <scope>NUCLEOTIDE SEQUENCE [LARGE SCALE GENOMIC DNA]</scope>
    <source>
        <strain evidence="1">M26</strain>
    </source>
</reference>
<accession>A0A243RHL1</accession>
<dbReference type="EMBL" id="NGFP01000109">
    <property type="protein sequence ID" value="OUC94323.1"/>
    <property type="molecule type" value="Genomic_DNA"/>
</dbReference>
<evidence type="ECO:0000313" key="1">
    <source>
        <dbReference type="EMBL" id="OUC94323.1"/>
    </source>
</evidence>
<name>A0A243RHL1_9ACTN</name>
<protein>
    <submittedName>
        <fullName evidence="1">Uncharacterized protein</fullName>
    </submittedName>
</protein>
<comment type="caution">
    <text evidence="1">The sequence shown here is derived from an EMBL/GenBank/DDBJ whole genome shotgun (WGS) entry which is preliminary data.</text>
</comment>
<evidence type="ECO:0000313" key="2">
    <source>
        <dbReference type="Proteomes" id="UP000194761"/>
    </source>
</evidence>
<gene>
    <name evidence="1" type="ORF">CA984_22950</name>
</gene>
<dbReference type="AlphaFoldDB" id="A0A243RHL1"/>
<organism evidence="1 2">
    <name type="scientific">Streptosporangium minutum</name>
    <dbReference type="NCBI Taxonomy" id="569862"/>
    <lineage>
        <taxon>Bacteria</taxon>
        <taxon>Bacillati</taxon>
        <taxon>Actinomycetota</taxon>
        <taxon>Actinomycetes</taxon>
        <taxon>Streptosporangiales</taxon>
        <taxon>Streptosporangiaceae</taxon>
        <taxon>Streptosporangium</taxon>
    </lineage>
</organism>
<keyword evidence="2" id="KW-1185">Reference proteome</keyword>
<sequence>MPGADQVQRGIGRAEAAAVEDARTAAGERPDVIAEAVLDLLDVVESLLGERVLTYAVRKDQPCSDAVRKDQSCSE</sequence>
<dbReference type="RefSeq" id="WP_086575637.1">
    <property type="nucleotide sequence ID" value="NZ_NGFP01000109.1"/>
</dbReference>